<keyword evidence="1" id="KW-0812">Transmembrane</keyword>
<sequence>MPQKQKNYLIGSVSVLFFAGLSVYLFLYSSPGKLIGWIGVENAYVLIFVTAIFGGFTTFNIIPYHLLLITLASGGLNPFLLGFLAATGVTIGDSTSFFVGRQGRAMLSERIGKWFAKLNRVALESPNLFMVLCFFYSALMPMSNDFITIPAGLARLPFWKTMLPLVFGNIVFDISLALLAAHAFDIFKVFELISF</sequence>
<feature type="transmembrane region" description="Helical" evidence="1">
    <location>
        <begin position="34"/>
        <end position="59"/>
    </location>
</feature>
<gene>
    <name evidence="3" type="ORF">UW30_C0011G0005</name>
</gene>
<evidence type="ECO:0000259" key="2">
    <source>
        <dbReference type="Pfam" id="PF09335"/>
    </source>
</evidence>
<keyword evidence="1" id="KW-1133">Transmembrane helix</keyword>
<accession>A0A0G1K0A5</accession>
<feature type="domain" description="VTT" evidence="2">
    <location>
        <begin position="63"/>
        <end position="171"/>
    </location>
</feature>
<feature type="transmembrane region" description="Helical" evidence="1">
    <location>
        <begin position="79"/>
        <end position="100"/>
    </location>
</feature>
<dbReference type="STRING" id="1618647.UW30_C0011G0005"/>
<keyword evidence="1" id="KW-0472">Membrane</keyword>
<dbReference type="Proteomes" id="UP000034736">
    <property type="component" value="Unassembled WGS sequence"/>
</dbReference>
<evidence type="ECO:0000256" key="1">
    <source>
        <dbReference type="SAM" id="Phobius"/>
    </source>
</evidence>
<feature type="transmembrane region" description="Helical" evidence="1">
    <location>
        <begin position="162"/>
        <end position="184"/>
    </location>
</feature>
<dbReference type="EMBL" id="LCHU01000011">
    <property type="protein sequence ID" value="KKT41174.1"/>
    <property type="molecule type" value="Genomic_DNA"/>
</dbReference>
<evidence type="ECO:0000313" key="4">
    <source>
        <dbReference type="Proteomes" id="UP000034736"/>
    </source>
</evidence>
<protein>
    <recommendedName>
        <fullName evidence="2">VTT domain-containing protein</fullName>
    </recommendedName>
</protein>
<name>A0A0G1K0A5_9BACT</name>
<comment type="caution">
    <text evidence="3">The sequence shown here is derived from an EMBL/GenBank/DDBJ whole genome shotgun (WGS) entry which is preliminary data.</text>
</comment>
<dbReference type="InterPro" id="IPR032816">
    <property type="entry name" value="VTT_dom"/>
</dbReference>
<reference evidence="3 4" key="1">
    <citation type="journal article" date="2015" name="Nature">
        <title>rRNA introns, odd ribosomes, and small enigmatic genomes across a large radiation of phyla.</title>
        <authorList>
            <person name="Brown C.T."/>
            <person name="Hug L.A."/>
            <person name="Thomas B.C."/>
            <person name="Sharon I."/>
            <person name="Castelle C.J."/>
            <person name="Singh A."/>
            <person name="Wilkins M.J."/>
            <person name="Williams K.H."/>
            <person name="Banfield J.F."/>
        </authorList>
    </citation>
    <scope>NUCLEOTIDE SEQUENCE [LARGE SCALE GENOMIC DNA]</scope>
</reference>
<evidence type="ECO:0000313" key="3">
    <source>
        <dbReference type="EMBL" id="KKT41174.1"/>
    </source>
</evidence>
<dbReference type="AlphaFoldDB" id="A0A0G1K0A5"/>
<dbReference type="Pfam" id="PF09335">
    <property type="entry name" value="VTT_dom"/>
    <property type="match status" value="1"/>
</dbReference>
<feature type="transmembrane region" description="Helical" evidence="1">
    <location>
        <begin position="121"/>
        <end position="142"/>
    </location>
</feature>
<organism evidence="3 4">
    <name type="scientific">Candidatus Giovannonibacteria bacterium GW2011_GWA2_44_13b</name>
    <dbReference type="NCBI Taxonomy" id="1618647"/>
    <lineage>
        <taxon>Bacteria</taxon>
        <taxon>Candidatus Giovannoniibacteriota</taxon>
    </lineage>
</organism>
<proteinExistence type="predicted"/>
<feature type="transmembrane region" description="Helical" evidence="1">
    <location>
        <begin position="6"/>
        <end position="27"/>
    </location>
</feature>